<dbReference type="InterPro" id="IPR037171">
    <property type="entry name" value="NagB/RpiA_transferase-like"/>
</dbReference>
<comment type="caution">
    <text evidence="5">The sequence shown here is derived from an EMBL/GenBank/DDBJ whole genome shotgun (WGS) entry which is preliminary data.</text>
</comment>
<dbReference type="PROSITE" id="PS51000">
    <property type="entry name" value="HTH_DEOR_2"/>
    <property type="match status" value="1"/>
</dbReference>
<evidence type="ECO:0000256" key="3">
    <source>
        <dbReference type="ARBA" id="ARBA00023163"/>
    </source>
</evidence>
<dbReference type="Pfam" id="PF00455">
    <property type="entry name" value="DeoRC"/>
    <property type="match status" value="1"/>
</dbReference>
<evidence type="ECO:0000313" key="5">
    <source>
        <dbReference type="EMBL" id="GAE26133.1"/>
    </source>
</evidence>
<accession>W4Q336</accession>
<gene>
    <name evidence="5" type="ORF">JCM9140_2163</name>
</gene>
<dbReference type="PRINTS" id="PR00037">
    <property type="entry name" value="HTHLACR"/>
</dbReference>
<dbReference type="InterPro" id="IPR036390">
    <property type="entry name" value="WH_DNA-bd_sf"/>
</dbReference>
<evidence type="ECO:0000256" key="2">
    <source>
        <dbReference type="ARBA" id="ARBA00023125"/>
    </source>
</evidence>
<dbReference type="InterPro" id="IPR050313">
    <property type="entry name" value="Carb_Metab_HTH_regulators"/>
</dbReference>
<dbReference type="EMBL" id="BAUT01000018">
    <property type="protein sequence ID" value="GAE26133.1"/>
    <property type="molecule type" value="Genomic_DNA"/>
</dbReference>
<keyword evidence="3" id="KW-0804">Transcription</keyword>
<feature type="domain" description="HTH deoR-type" evidence="4">
    <location>
        <begin position="5"/>
        <end position="60"/>
    </location>
</feature>
<dbReference type="STRING" id="1236970.JCM9140_2163"/>
<dbReference type="GO" id="GO:0003677">
    <property type="term" value="F:DNA binding"/>
    <property type="evidence" value="ECO:0007669"/>
    <property type="project" value="UniProtKB-KW"/>
</dbReference>
<proteinExistence type="predicted"/>
<sequence length="253" mass="28515">MKVLTLERHQMILSLLKERGTVKIQEFVDETNASESTIRRDLTELEQAKKLKRIHGGATLFQKKLDEPTVEEKTIKNSHEKRKIAELAASFVEEGDCVFLDAGTSTVEMIPFLKDKDIVVVTNGLTNISLLIDSRIETHVVGGYVKSGTRAFVGRSAIQTIESFRFDKAFIGVNGISLHDGYTTPDPEEAFIKENAMKRSRQTYVLTDHSKFGEVSFSKFANVEDAMIVTSTLLDEEYMRDFRKKTTIEVASL</sequence>
<dbReference type="Gene3D" id="3.40.50.1360">
    <property type="match status" value="1"/>
</dbReference>
<reference evidence="5" key="1">
    <citation type="journal article" date="2014" name="Genome Announc.">
        <title>Draft Genome Sequences of Three Alkaliphilic Bacillus Strains, Bacillus wakoensis JCM 9140T, Bacillus akibai JCM 9157T, and Bacillus hemicellulosilyticus JCM 9152T.</title>
        <authorList>
            <person name="Yuki M."/>
            <person name="Oshima K."/>
            <person name="Suda W."/>
            <person name="Oshida Y."/>
            <person name="Kitamura K."/>
            <person name="Iida T."/>
            <person name="Hattori M."/>
            <person name="Ohkuma M."/>
        </authorList>
    </citation>
    <scope>NUCLEOTIDE SEQUENCE [LARGE SCALE GENOMIC DNA]</scope>
    <source>
        <strain evidence="5">JCM 9140</strain>
    </source>
</reference>
<dbReference type="SMART" id="SM01134">
    <property type="entry name" value="DeoRC"/>
    <property type="match status" value="1"/>
</dbReference>
<keyword evidence="2" id="KW-0238">DNA-binding</keyword>
<dbReference type="InterPro" id="IPR001034">
    <property type="entry name" value="DeoR_HTH"/>
</dbReference>
<evidence type="ECO:0000256" key="1">
    <source>
        <dbReference type="ARBA" id="ARBA00023015"/>
    </source>
</evidence>
<dbReference type="InterPro" id="IPR014036">
    <property type="entry name" value="DeoR-like_C"/>
</dbReference>
<evidence type="ECO:0000259" key="4">
    <source>
        <dbReference type="PROSITE" id="PS51000"/>
    </source>
</evidence>
<dbReference type="SMART" id="SM00420">
    <property type="entry name" value="HTH_DEOR"/>
    <property type="match status" value="1"/>
</dbReference>
<dbReference type="GO" id="GO:0003700">
    <property type="term" value="F:DNA-binding transcription factor activity"/>
    <property type="evidence" value="ECO:0007669"/>
    <property type="project" value="InterPro"/>
</dbReference>
<dbReference type="Proteomes" id="UP000018890">
    <property type="component" value="Unassembled WGS sequence"/>
</dbReference>
<dbReference type="InterPro" id="IPR018356">
    <property type="entry name" value="Tscrpt_reg_HTH_DeoR_CS"/>
</dbReference>
<keyword evidence="6" id="KW-1185">Reference proteome</keyword>
<dbReference type="SUPFAM" id="SSF100950">
    <property type="entry name" value="NagB/RpiA/CoA transferase-like"/>
    <property type="match status" value="1"/>
</dbReference>
<organism evidence="5 6">
    <name type="scientific">Halalkalibacter wakoensis JCM 9140</name>
    <dbReference type="NCBI Taxonomy" id="1236970"/>
    <lineage>
        <taxon>Bacteria</taxon>
        <taxon>Bacillati</taxon>
        <taxon>Bacillota</taxon>
        <taxon>Bacilli</taxon>
        <taxon>Bacillales</taxon>
        <taxon>Bacillaceae</taxon>
        <taxon>Halalkalibacter</taxon>
    </lineage>
</organism>
<keyword evidence="1" id="KW-0805">Transcription regulation</keyword>
<name>W4Q336_9BACI</name>
<dbReference type="PANTHER" id="PTHR30363">
    <property type="entry name" value="HTH-TYPE TRANSCRIPTIONAL REGULATOR SRLR-RELATED"/>
    <property type="match status" value="1"/>
</dbReference>
<protein>
    <submittedName>
        <fullName evidence="5">Transcriptional repressor</fullName>
    </submittedName>
</protein>
<dbReference type="PROSITE" id="PS00894">
    <property type="entry name" value="HTH_DEOR_1"/>
    <property type="match status" value="1"/>
</dbReference>
<dbReference type="Pfam" id="PF08220">
    <property type="entry name" value="HTH_DeoR"/>
    <property type="match status" value="1"/>
</dbReference>
<dbReference type="AlphaFoldDB" id="W4Q336"/>
<dbReference type="PANTHER" id="PTHR30363:SF56">
    <property type="entry name" value="TRANSCRIPTIONAL REGULATOR, DEOR FAMILY"/>
    <property type="match status" value="1"/>
</dbReference>
<evidence type="ECO:0000313" key="6">
    <source>
        <dbReference type="Proteomes" id="UP000018890"/>
    </source>
</evidence>
<dbReference type="InterPro" id="IPR036388">
    <property type="entry name" value="WH-like_DNA-bd_sf"/>
</dbReference>
<dbReference type="SUPFAM" id="SSF46785">
    <property type="entry name" value="Winged helix' DNA-binding domain"/>
    <property type="match status" value="1"/>
</dbReference>
<dbReference type="Gene3D" id="1.10.10.10">
    <property type="entry name" value="Winged helix-like DNA-binding domain superfamily/Winged helix DNA-binding domain"/>
    <property type="match status" value="1"/>
</dbReference>